<dbReference type="InParanoid" id="A0A212ELP9"/>
<keyword evidence="7" id="KW-1185">Reference proteome</keyword>
<dbReference type="EMBL" id="AGBW02014011">
    <property type="protein sequence ID" value="OWR42398.1"/>
    <property type="molecule type" value="Genomic_DNA"/>
</dbReference>
<dbReference type="Gene3D" id="6.10.140.2220">
    <property type="match status" value="1"/>
</dbReference>
<keyword evidence="3" id="KW-0539">Nucleus</keyword>
<dbReference type="Gene3D" id="1.10.220.160">
    <property type="match status" value="1"/>
</dbReference>
<dbReference type="eggNOG" id="KOG1171">
    <property type="taxonomic scope" value="Eukaryota"/>
</dbReference>
<dbReference type="GO" id="GO:0005634">
    <property type="term" value="C:nucleus"/>
    <property type="evidence" value="ECO:0007669"/>
    <property type="project" value="UniProtKB-SubCell"/>
</dbReference>
<dbReference type="InterPro" id="IPR053010">
    <property type="entry name" value="SET_SmydA-8"/>
</dbReference>
<evidence type="ECO:0000313" key="7">
    <source>
        <dbReference type="Proteomes" id="UP000007151"/>
    </source>
</evidence>
<dbReference type="InterPro" id="IPR001214">
    <property type="entry name" value="SET_dom"/>
</dbReference>
<comment type="similarity">
    <text evidence="2">Belongs to the lin-54 family.</text>
</comment>
<dbReference type="Pfam" id="PF03638">
    <property type="entry name" value="TCR"/>
    <property type="match status" value="2"/>
</dbReference>
<evidence type="ECO:0000256" key="1">
    <source>
        <dbReference type="ARBA" id="ARBA00004123"/>
    </source>
</evidence>
<feature type="region of interest" description="Disordered" evidence="4">
    <location>
        <begin position="486"/>
        <end position="514"/>
    </location>
</feature>
<evidence type="ECO:0000256" key="3">
    <source>
        <dbReference type="ARBA" id="ARBA00023242"/>
    </source>
</evidence>
<comment type="caution">
    <text evidence="6">The sequence shown here is derived from an EMBL/GenBank/DDBJ whole genome shotgun (WGS) entry which is preliminary data.</text>
</comment>
<reference evidence="6 7" key="1">
    <citation type="journal article" date="2011" name="Cell">
        <title>The monarch butterfly genome yields insights into long-distance migration.</title>
        <authorList>
            <person name="Zhan S."/>
            <person name="Merlin C."/>
            <person name="Boore J.L."/>
            <person name="Reppert S.M."/>
        </authorList>
    </citation>
    <scope>NUCLEOTIDE SEQUENCE [LARGE SCALE GENOMIC DNA]</scope>
    <source>
        <strain evidence="6">F-2</strain>
    </source>
</reference>
<feature type="domain" description="CRC" evidence="5">
    <location>
        <begin position="627"/>
        <end position="742"/>
    </location>
</feature>
<dbReference type="PANTHER" id="PTHR46455:SF6">
    <property type="entry name" value="RE22408P-RELATED"/>
    <property type="match status" value="1"/>
</dbReference>
<dbReference type="GO" id="GO:0008757">
    <property type="term" value="F:S-adenosylmethionine-dependent methyltransferase activity"/>
    <property type="evidence" value="ECO:0007669"/>
    <property type="project" value="UniProtKB-ARBA"/>
</dbReference>
<dbReference type="SUPFAM" id="SSF82199">
    <property type="entry name" value="SET domain"/>
    <property type="match status" value="1"/>
</dbReference>
<dbReference type="Proteomes" id="UP000007151">
    <property type="component" value="Unassembled WGS sequence"/>
</dbReference>
<dbReference type="KEGG" id="dpl:KGM_209742"/>
<accession>A0A212ELP9</accession>
<dbReference type="InterPro" id="IPR046341">
    <property type="entry name" value="SET_dom_sf"/>
</dbReference>
<organism evidence="6 7">
    <name type="scientific">Danaus plexippus plexippus</name>
    <dbReference type="NCBI Taxonomy" id="278856"/>
    <lineage>
        <taxon>Eukaryota</taxon>
        <taxon>Metazoa</taxon>
        <taxon>Ecdysozoa</taxon>
        <taxon>Arthropoda</taxon>
        <taxon>Hexapoda</taxon>
        <taxon>Insecta</taxon>
        <taxon>Pterygota</taxon>
        <taxon>Neoptera</taxon>
        <taxon>Endopterygota</taxon>
        <taxon>Lepidoptera</taxon>
        <taxon>Glossata</taxon>
        <taxon>Ditrysia</taxon>
        <taxon>Papilionoidea</taxon>
        <taxon>Nymphalidae</taxon>
        <taxon>Danainae</taxon>
        <taxon>Danaini</taxon>
        <taxon>Danaina</taxon>
        <taxon>Danaus</taxon>
        <taxon>Danaus</taxon>
    </lineage>
</organism>
<comment type="subcellular location">
    <subcellularLocation>
        <location evidence="1">Nucleus</location>
    </subcellularLocation>
</comment>
<dbReference type="GO" id="GO:0008170">
    <property type="term" value="F:N-methyltransferase activity"/>
    <property type="evidence" value="ECO:0007669"/>
    <property type="project" value="UniProtKB-ARBA"/>
</dbReference>
<dbReference type="Gene3D" id="2.170.270.10">
    <property type="entry name" value="SET domain"/>
    <property type="match status" value="1"/>
</dbReference>
<dbReference type="InterPro" id="IPR033467">
    <property type="entry name" value="Tesmin/TSO1-like_CXC"/>
</dbReference>
<dbReference type="SMART" id="SM01114">
    <property type="entry name" value="CXC"/>
    <property type="match status" value="2"/>
</dbReference>
<feature type="region of interest" description="Disordered" evidence="4">
    <location>
        <begin position="537"/>
        <end position="562"/>
    </location>
</feature>
<dbReference type="InterPro" id="IPR005172">
    <property type="entry name" value="CRC"/>
</dbReference>
<evidence type="ECO:0000256" key="2">
    <source>
        <dbReference type="ARBA" id="ARBA00007267"/>
    </source>
</evidence>
<sequence length="1347" mass="148125">MDHNLDDSLNLENAMGVDFGHTDDVEVSQASITLIQSGHDESIPMEFEHSEEQPMLMDTGNEEIIDFMSDQFTLQEYSVQSDQTTELTTTVESNQQHMLTSQTDTLVDIQFTPQIVSNSTITQDNGEPKMVAVKSLLPKTTKKSDSMATLATMPRQVAIAPKPPKLVSKTFAPKQLAIAPKPVTMISNRGQSLVKKVSLANVIQGTTKGKTVLAQIGKQLIMVPSGSQKIKLVTAAPGTNTVQYIRADGEQAQLIVNKNTGATQNKPLLTKLITVPGATSDSNAPAVITKIEPSRFVVQQKTIPLTVGNKVLMATPSKQPVRLSKKQEIITIKSPTPKLMPATAINTATKQKVIINPSVNAMLKAAAAQKKTQNPEDGATVAEAGKSQLHQINVPGKGIQYIRLVTNSSSETPKPVPKQLMALPSKTFVLTDNKGNLIQMTAEKMSAGQPPSLVVTGKGTAVNKLNASKPPQKLVRIAPIVKTSQTVTQSPASLLAPLSPGSPERDPSPAQESKVTLRALVEQANDDCSLAEVEVDFKKDGSPTPEDSMDSIDQYNHTNKSEDHPLIVIPSAYDQMIVPDDSERMDESQDANNTLNVDMDMTNYQSPTTPALSETDQVTTELGGLRPRKACNCTKSQCLKLYCDCFANGEFCNRCNCNNCHNNLENEELRQKAIRGCLDRNPNAFRPKIGKSKAGGPEIIRRHNKGCNCKRSGCLKNYCECYEAKIACSSICKCVGCRNVEETLERGRRRDAPRALQPLAGPPTYRPHVALAHAKQPCSFMTSEVIEAVCQCLIAAAVDNKEEAERRDADPMRDVIEEFARCLQDIISAAHQSAPLALLDEVREGEGYLVAAKDIKAGERILSDQPFVLGPSSDTSLVCFNCYLPLINKFLVCKNCAVAPLCPGDGCPDEFTKYHNRQECDVFRNLKLTKGISPMTMVQNVGSLSVLRALLKKETNLLEWKLFMELETHLERRRESNVWQYYDNTVKFIQSLGLLENGQNQDLVQKICAAIDVNSFEVRGPPIPAIGCAEILRGVYLQAALLSHDCIANTHMSIDDNNMLVCHASVDIKKGESINYNYTDPLKGTIPRQQHLIVGKYFKCTCTRCTDNTELGTFMSSAICPGCKKGYITKNGDVWICFDCKKEVESMDIEPKIKCCSDKLEVINKKDEKELEEYIKYVSLVLAPGHYLLLDAKQRLAGVLRDTINREPRPTKKLMVRKLALCEEILPILEIVSPGICRTKAITLYELHATTVQLAKKLFDSREMSGSAYVDALLKAEKYLKRALEMLVIEPGNSPEGELCAKALEEYRALKVTISKIVDSLHAQGKTFGMDSTTIEETGNSTYLDVD</sequence>
<dbReference type="PANTHER" id="PTHR46455">
    <property type="entry name" value="SET AND MYND DOMAIN CONTAINING, ARTHROPOD-SPECIFIC, MEMBER 4, ISOFORM A"/>
    <property type="match status" value="1"/>
</dbReference>
<evidence type="ECO:0000313" key="6">
    <source>
        <dbReference type="EMBL" id="OWR42398.1"/>
    </source>
</evidence>
<dbReference type="STRING" id="278856.A0A212ELP9"/>
<dbReference type="PROSITE" id="PS51634">
    <property type="entry name" value="CRC"/>
    <property type="match status" value="1"/>
</dbReference>
<gene>
    <name evidence="6" type="ORF">KGM_209742</name>
</gene>
<evidence type="ECO:0000259" key="5">
    <source>
        <dbReference type="PROSITE" id="PS51634"/>
    </source>
</evidence>
<protein>
    <recommendedName>
        <fullName evidence="5">CRC domain-containing protein</fullName>
    </recommendedName>
</protein>
<dbReference type="CDD" id="cd20071">
    <property type="entry name" value="SET_SMYD"/>
    <property type="match status" value="1"/>
</dbReference>
<dbReference type="GO" id="GO:0008276">
    <property type="term" value="F:protein methyltransferase activity"/>
    <property type="evidence" value="ECO:0007669"/>
    <property type="project" value="UniProtKB-ARBA"/>
</dbReference>
<evidence type="ECO:0000256" key="4">
    <source>
        <dbReference type="SAM" id="MobiDB-lite"/>
    </source>
</evidence>
<name>A0A212ELP9_DANPL</name>
<dbReference type="Pfam" id="PF00856">
    <property type="entry name" value="SET"/>
    <property type="match status" value="1"/>
</dbReference>
<proteinExistence type="inferred from homology"/>